<dbReference type="PROSITE" id="PS50943">
    <property type="entry name" value="HTH_CROC1"/>
    <property type="match status" value="1"/>
</dbReference>
<dbReference type="SMART" id="SM00530">
    <property type="entry name" value="HTH_XRE"/>
    <property type="match status" value="1"/>
</dbReference>
<dbReference type="CDD" id="cd00093">
    <property type="entry name" value="HTH_XRE"/>
    <property type="match status" value="1"/>
</dbReference>
<sequence length="121" mass="13661">MVLNGRLKQLRKALNLKQGDFAAALSISQGHLSDVENGRKEVSDRIISICSLKFNANEEWLKTGNGDMFNPMSEDEELDMYIGRISGGEDKFKKNLLKALCKLTNEEWNVLKKIIAEMKEG</sequence>
<dbReference type="Proteomes" id="UP000283738">
    <property type="component" value="Unassembled WGS sequence"/>
</dbReference>
<dbReference type="InterPro" id="IPR010982">
    <property type="entry name" value="Lambda_DNA-bd_dom_sf"/>
</dbReference>
<dbReference type="SUPFAM" id="SSF47413">
    <property type="entry name" value="lambda repressor-like DNA-binding domains"/>
    <property type="match status" value="1"/>
</dbReference>
<dbReference type="GO" id="GO:0003677">
    <property type="term" value="F:DNA binding"/>
    <property type="evidence" value="ECO:0007669"/>
    <property type="project" value="InterPro"/>
</dbReference>
<feature type="domain" description="HTH cro/C1-type" evidence="1">
    <location>
        <begin position="7"/>
        <end position="61"/>
    </location>
</feature>
<dbReference type="AlphaFoldDB" id="A0A412BAT7"/>
<proteinExistence type="predicted"/>
<evidence type="ECO:0000313" key="3">
    <source>
        <dbReference type="Proteomes" id="UP000283738"/>
    </source>
</evidence>
<accession>A0A412BAT7</accession>
<dbReference type="EMBL" id="QRTF01000011">
    <property type="protein sequence ID" value="RGQ50593.1"/>
    <property type="molecule type" value="Genomic_DNA"/>
</dbReference>
<evidence type="ECO:0000313" key="2">
    <source>
        <dbReference type="EMBL" id="RGQ50593.1"/>
    </source>
</evidence>
<protein>
    <submittedName>
        <fullName evidence="2">Helix-turn-helix domain-containing protein</fullName>
    </submittedName>
</protein>
<dbReference type="Pfam" id="PF01381">
    <property type="entry name" value="HTH_3"/>
    <property type="match status" value="1"/>
</dbReference>
<evidence type="ECO:0000259" key="1">
    <source>
        <dbReference type="PROSITE" id="PS50943"/>
    </source>
</evidence>
<reference evidence="2 3" key="1">
    <citation type="submission" date="2018-08" db="EMBL/GenBank/DDBJ databases">
        <title>A genome reference for cultivated species of the human gut microbiota.</title>
        <authorList>
            <person name="Zou Y."/>
            <person name="Xue W."/>
            <person name="Luo G."/>
        </authorList>
    </citation>
    <scope>NUCLEOTIDE SEQUENCE [LARGE SCALE GENOMIC DNA]</scope>
    <source>
        <strain evidence="2 3">AF28-15</strain>
    </source>
</reference>
<organism evidence="2 3">
    <name type="scientific">Roseburia inulinivorans</name>
    <dbReference type="NCBI Taxonomy" id="360807"/>
    <lineage>
        <taxon>Bacteria</taxon>
        <taxon>Bacillati</taxon>
        <taxon>Bacillota</taxon>
        <taxon>Clostridia</taxon>
        <taxon>Lachnospirales</taxon>
        <taxon>Lachnospiraceae</taxon>
        <taxon>Roseburia</taxon>
    </lineage>
</organism>
<gene>
    <name evidence="2" type="ORF">DWY96_06480</name>
</gene>
<dbReference type="InterPro" id="IPR001387">
    <property type="entry name" value="Cro/C1-type_HTH"/>
</dbReference>
<comment type="caution">
    <text evidence="2">The sequence shown here is derived from an EMBL/GenBank/DDBJ whole genome shotgun (WGS) entry which is preliminary data.</text>
</comment>
<name>A0A412BAT7_9FIRM</name>
<dbReference type="Gene3D" id="1.10.260.40">
    <property type="entry name" value="lambda repressor-like DNA-binding domains"/>
    <property type="match status" value="1"/>
</dbReference>